<dbReference type="InterPro" id="IPR011990">
    <property type="entry name" value="TPR-like_helical_dom_sf"/>
</dbReference>
<dbReference type="Proteomes" id="UP001285855">
    <property type="component" value="Unassembled WGS sequence"/>
</dbReference>
<comment type="caution">
    <text evidence="3">The sequence shown here is derived from an EMBL/GenBank/DDBJ whole genome shotgun (WGS) entry which is preliminary data.</text>
</comment>
<evidence type="ECO:0000313" key="4">
    <source>
        <dbReference type="Proteomes" id="UP001285855"/>
    </source>
</evidence>
<accession>A0ABU5EPC7</accession>
<proteinExistence type="predicted"/>
<sequence>MATYKKRGYKPKTKKEKEEVVEENSTTAEVFNTLDEGASKTEEWFIKNQNYIVGFIAVAAVLVLGYLGYNKYVAEPQEKEAMNEMYTAKKYFEDAANGISSDSLYTMALNGGEGKYGMLDIINEYSGTPAANLANYYAGMAYLNLKDYQNAIEHLSDFSSDDKMLGPIAKGGIGDAFVQLEQLPEALEYYEKAFKANINDYTTPMYLLKAARVAIDLDQNQKALDYLNRIETEFDSSTEADQVDVLIGMAQAKL</sequence>
<feature type="transmembrane region" description="Helical" evidence="2">
    <location>
        <begin position="50"/>
        <end position="69"/>
    </location>
</feature>
<dbReference type="InterPro" id="IPR019734">
    <property type="entry name" value="TPR_rpt"/>
</dbReference>
<evidence type="ECO:0000313" key="3">
    <source>
        <dbReference type="EMBL" id="MDY2588133.1"/>
    </source>
</evidence>
<protein>
    <recommendedName>
        <fullName evidence="5">Tetratricopeptide repeat-containing protein</fullName>
    </recommendedName>
</protein>
<dbReference type="Gene3D" id="1.25.40.10">
    <property type="entry name" value="Tetratricopeptide repeat domain"/>
    <property type="match status" value="1"/>
</dbReference>
<name>A0ABU5EPC7_9FLAO</name>
<dbReference type="PROSITE" id="PS50005">
    <property type="entry name" value="TPR"/>
    <property type="match status" value="1"/>
</dbReference>
<gene>
    <name evidence="3" type="ORF">SNF14_12350</name>
</gene>
<dbReference type="SUPFAM" id="SSF48452">
    <property type="entry name" value="TPR-like"/>
    <property type="match status" value="1"/>
</dbReference>
<reference evidence="3 4" key="1">
    <citation type="submission" date="2023-11" db="EMBL/GenBank/DDBJ databases">
        <title>Winogradskyella pelagius sp. nov., isolated from coastal sediment.</title>
        <authorList>
            <person name="Li F."/>
        </authorList>
    </citation>
    <scope>NUCLEOTIDE SEQUENCE [LARGE SCALE GENOMIC DNA]</scope>
    <source>
        <strain evidence="3 4">KCTC 23502</strain>
    </source>
</reference>
<dbReference type="Pfam" id="PF13432">
    <property type="entry name" value="TPR_16"/>
    <property type="match status" value="1"/>
</dbReference>
<organism evidence="3 4">
    <name type="scientific">Winogradskyella aquimaris</name>
    <dbReference type="NCBI Taxonomy" id="864074"/>
    <lineage>
        <taxon>Bacteria</taxon>
        <taxon>Pseudomonadati</taxon>
        <taxon>Bacteroidota</taxon>
        <taxon>Flavobacteriia</taxon>
        <taxon>Flavobacteriales</taxon>
        <taxon>Flavobacteriaceae</taxon>
        <taxon>Winogradskyella</taxon>
    </lineage>
</organism>
<evidence type="ECO:0000256" key="2">
    <source>
        <dbReference type="SAM" id="Phobius"/>
    </source>
</evidence>
<evidence type="ECO:0008006" key="5">
    <source>
        <dbReference type="Google" id="ProtNLM"/>
    </source>
</evidence>
<keyword evidence="1" id="KW-0802">TPR repeat</keyword>
<keyword evidence="2" id="KW-0812">Transmembrane</keyword>
<keyword evidence="4" id="KW-1185">Reference proteome</keyword>
<feature type="repeat" description="TPR" evidence="1">
    <location>
        <begin position="167"/>
        <end position="200"/>
    </location>
</feature>
<dbReference type="EMBL" id="JAXDAE010000013">
    <property type="protein sequence ID" value="MDY2588133.1"/>
    <property type="molecule type" value="Genomic_DNA"/>
</dbReference>
<evidence type="ECO:0000256" key="1">
    <source>
        <dbReference type="PROSITE-ProRule" id="PRU00339"/>
    </source>
</evidence>
<dbReference type="RefSeq" id="WP_320556481.1">
    <property type="nucleotide sequence ID" value="NZ_JAXDAE010000013.1"/>
</dbReference>
<keyword evidence="2" id="KW-1133">Transmembrane helix</keyword>
<keyword evidence="2" id="KW-0472">Membrane</keyword>